<dbReference type="SUPFAM" id="SSF63520">
    <property type="entry name" value="PTS-regulatory domain, PRD"/>
    <property type="match status" value="2"/>
</dbReference>
<gene>
    <name evidence="8" type="ORF">ACJDUG_00050</name>
</gene>
<comment type="caution">
    <text evidence="8">The sequence shown here is derived from an EMBL/GenBank/DDBJ whole genome shotgun (WGS) entry which is preliminary data.</text>
</comment>
<feature type="domain" description="PTS EIIA type-2" evidence="5">
    <location>
        <begin position="529"/>
        <end position="680"/>
    </location>
</feature>
<dbReference type="Pfam" id="PF00874">
    <property type="entry name" value="PRD"/>
    <property type="match status" value="2"/>
</dbReference>
<dbReference type="Pfam" id="PF00359">
    <property type="entry name" value="PTS_EIIA_2"/>
    <property type="match status" value="1"/>
</dbReference>
<dbReference type="PROSITE" id="PS51372">
    <property type="entry name" value="PRD_2"/>
    <property type="match status" value="2"/>
</dbReference>
<dbReference type="Proteomes" id="UP001623591">
    <property type="component" value="Unassembled WGS sequence"/>
</dbReference>
<dbReference type="InterPro" id="IPR002178">
    <property type="entry name" value="PTS_EIIA_type-2_dom"/>
</dbReference>
<sequence>MNDLTARQKFILNSIIEKGPLNIKDLSEQIAVSNRTISREIAVINKFLLDKSIKINEISSSLSIKGSREAIKKLQEVLVGIPMQWLLSQDQKMLLIIAELLVSEEPYKSAYFSYQLNVVEGTITLYMDKIEQWLNLRNLQLERKRGYGIEISGSEWVKRNIFLELLYEYKSIDELLAFVYGSKNDAAINSFFKIIFDEESIEETKEILELLKDEMINMDDMSYFNSFIYILLSLKKAKSGFAIVLPDYLVQDILSSGEFAFIKKIKDYLVNININVCVDELAYIAIHLMGNKYIYNRNRKFEELGVPLEELSTEVIFEVEKNLNINIECDEQLILGLTQHFNPALYRINMGIQVKNPLINEIKDYYGNLFNAVNYSCKLVFSKYNITMPQDEIGFLTMHIGAAIERTNANNNKLSALIICANGIATARILSNKIKHSIPRIGSITISSLKDWNEKDNNYDIILTTTRLNEKLRLENIINVTPFLQNGDIEKINNFIKNYSLNNRLSSNFSTLSKIKRNTASAEKYKLIDNILENIQLEVIEAESFNSLIDIVSKDLFNKKLIEDSDEIFKLIMNREEMGSVVIPNSHVALLHTRSDSVIGPFVGVYRLRRHMLLKSVGFINENVDTFIVMLARKNEDSYSLEQIGKISIALIEDKKFTEVLRLGDLKDLRSSLITILNEEAD</sequence>
<dbReference type="InterPro" id="IPR003501">
    <property type="entry name" value="PTS_EIIB_2/3"/>
</dbReference>
<keyword evidence="4" id="KW-0804">Transcription</keyword>
<dbReference type="PANTHER" id="PTHR30185:SF18">
    <property type="entry name" value="TRANSCRIPTIONAL REGULATOR MTLR"/>
    <property type="match status" value="1"/>
</dbReference>
<feature type="domain" description="PRD" evidence="7">
    <location>
        <begin position="303"/>
        <end position="410"/>
    </location>
</feature>
<dbReference type="InterPro" id="IPR050661">
    <property type="entry name" value="BglG_antiterminators"/>
</dbReference>
<protein>
    <submittedName>
        <fullName evidence="8">BglG family transcription antiterminator</fullName>
    </submittedName>
</protein>
<proteinExistence type="predicted"/>
<evidence type="ECO:0000313" key="8">
    <source>
        <dbReference type="EMBL" id="MFL0245364.1"/>
    </source>
</evidence>
<keyword evidence="3" id="KW-0805">Transcription regulation</keyword>
<evidence type="ECO:0000256" key="1">
    <source>
        <dbReference type="ARBA" id="ARBA00022679"/>
    </source>
</evidence>
<evidence type="ECO:0000256" key="4">
    <source>
        <dbReference type="ARBA" id="ARBA00023163"/>
    </source>
</evidence>
<reference evidence="8 9" key="1">
    <citation type="submission" date="2024-11" db="EMBL/GenBank/DDBJ databases">
        <authorList>
            <person name="Heng Y.C."/>
            <person name="Lim A.C.H."/>
            <person name="Lee J.K.Y."/>
            <person name="Kittelmann S."/>
        </authorList>
    </citation>
    <scope>NUCLEOTIDE SEQUENCE [LARGE SCALE GENOMIC DNA]</scope>
    <source>
        <strain evidence="8 9">WILCCON 0185</strain>
    </source>
</reference>
<dbReference type="PROSITE" id="PS51094">
    <property type="entry name" value="PTS_EIIA_TYPE_2"/>
    <property type="match status" value="1"/>
</dbReference>
<evidence type="ECO:0000313" key="9">
    <source>
        <dbReference type="Proteomes" id="UP001623591"/>
    </source>
</evidence>
<dbReference type="CDD" id="cd05568">
    <property type="entry name" value="PTS_IIB_bgl_like"/>
    <property type="match status" value="1"/>
</dbReference>
<dbReference type="InterPro" id="IPR013011">
    <property type="entry name" value="PTS_EIIB_2"/>
</dbReference>
<evidence type="ECO:0000256" key="2">
    <source>
        <dbReference type="ARBA" id="ARBA00022737"/>
    </source>
</evidence>
<dbReference type="InterPro" id="IPR036388">
    <property type="entry name" value="WH-like_DNA-bd_sf"/>
</dbReference>
<evidence type="ECO:0000259" key="5">
    <source>
        <dbReference type="PROSITE" id="PS51094"/>
    </source>
</evidence>
<dbReference type="Pfam" id="PF02302">
    <property type="entry name" value="PTS_IIB"/>
    <property type="match status" value="1"/>
</dbReference>
<dbReference type="Gene3D" id="3.40.50.2300">
    <property type="match status" value="1"/>
</dbReference>
<dbReference type="SUPFAM" id="SSF55804">
    <property type="entry name" value="Phoshotransferase/anion transport protein"/>
    <property type="match status" value="1"/>
</dbReference>
<dbReference type="EMBL" id="JBJHZZ010000001">
    <property type="protein sequence ID" value="MFL0245364.1"/>
    <property type="molecule type" value="Genomic_DNA"/>
</dbReference>
<dbReference type="InterPro" id="IPR016152">
    <property type="entry name" value="PTrfase/Anion_transptr"/>
</dbReference>
<evidence type="ECO:0000259" key="6">
    <source>
        <dbReference type="PROSITE" id="PS51099"/>
    </source>
</evidence>
<evidence type="ECO:0000259" key="7">
    <source>
        <dbReference type="PROSITE" id="PS51372"/>
    </source>
</evidence>
<feature type="domain" description="PRD" evidence="7">
    <location>
        <begin position="195"/>
        <end position="298"/>
    </location>
</feature>
<dbReference type="Gene3D" id="3.40.930.10">
    <property type="entry name" value="Mannitol-specific EII, Chain A"/>
    <property type="match status" value="1"/>
</dbReference>
<accession>A0ABW8SXV4</accession>
<dbReference type="RefSeq" id="WP_406767833.1">
    <property type="nucleotide sequence ID" value="NZ_JBJHZZ010000001.1"/>
</dbReference>
<dbReference type="PANTHER" id="PTHR30185">
    <property type="entry name" value="CRYPTIC BETA-GLUCOSIDE BGL OPERON ANTITERMINATOR"/>
    <property type="match status" value="1"/>
</dbReference>
<keyword evidence="9" id="KW-1185">Reference proteome</keyword>
<dbReference type="SUPFAM" id="SSF52794">
    <property type="entry name" value="PTS system IIB component-like"/>
    <property type="match status" value="1"/>
</dbReference>
<feature type="domain" description="PTS EIIB type-2" evidence="6">
    <location>
        <begin position="414"/>
        <end position="504"/>
    </location>
</feature>
<name>A0ABW8SXV4_9CLOT</name>
<evidence type="ECO:0000256" key="3">
    <source>
        <dbReference type="ARBA" id="ARBA00023015"/>
    </source>
</evidence>
<organism evidence="8 9">
    <name type="scientific">Candidatus Clostridium stratigraminis</name>
    <dbReference type="NCBI Taxonomy" id="3381661"/>
    <lineage>
        <taxon>Bacteria</taxon>
        <taxon>Bacillati</taxon>
        <taxon>Bacillota</taxon>
        <taxon>Clostridia</taxon>
        <taxon>Eubacteriales</taxon>
        <taxon>Clostridiaceae</taxon>
        <taxon>Clostridium</taxon>
    </lineage>
</organism>
<dbReference type="Gene3D" id="1.10.10.10">
    <property type="entry name" value="Winged helix-like DNA-binding domain superfamily/Winged helix DNA-binding domain"/>
    <property type="match status" value="1"/>
</dbReference>
<dbReference type="PROSITE" id="PS51099">
    <property type="entry name" value="PTS_EIIB_TYPE_2"/>
    <property type="match status" value="1"/>
</dbReference>
<dbReference type="InterPro" id="IPR036634">
    <property type="entry name" value="PRD_sf"/>
</dbReference>
<keyword evidence="2" id="KW-0677">Repeat</keyword>
<dbReference type="InterPro" id="IPR011608">
    <property type="entry name" value="PRD"/>
</dbReference>
<dbReference type="InterPro" id="IPR036095">
    <property type="entry name" value="PTS_EIIB-like_sf"/>
</dbReference>
<dbReference type="Gene3D" id="1.10.1790.10">
    <property type="entry name" value="PRD domain"/>
    <property type="match status" value="1"/>
</dbReference>
<keyword evidence="1" id="KW-0808">Transferase</keyword>